<dbReference type="GeneID" id="7750949"/>
<sequence length="336" mass="39262">MNDKEYKKRKFIKKLYDQKNNEYSLIGSYVNLSTKTAFKHNVCGYTWETKPTTLLNSKDKVHGGCPKCQYDQKRTSKNEFQQKLDHKFHGEYILDGSPEFCGSNKKTGFIHTKCGTHFVMTAYSIFVNNTSCPKCFLKSVTGRLRVSKDIFIKRLYKKYGDEYTLMEQLPYTGLLDYVYIKHNKCGYIWKVRANHILRDSGCPLCCQSKGEMLVDDFLSKSNYTYKRQFKIKGCKYKKLLPFDFAIFDSNKNLLGLIEYDGIQHFFEFKHFGGNSGFKVRKKRDKIKTDFCRNNKIPLLRLKYTLSDEDAIRNLKNFLQKLGSKAETPILKIGSKI</sequence>
<gene>
    <name evidence="1" type="ORF">lb338_phage_94</name>
</gene>
<name>C1KFK4_9CAUD</name>
<dbReference type="Proteomes" id="UP000001878">
    <property type="component" value="Segment"/>
</dbReference>
<protein>
    <submittedName>
        <fullName evidence="1">Uncharacterized protein</fullName>
    </submittedName>
</protein>
<dbReference type="OrthoDB" id="24132at10239"/>
<dbReference type="RefSeq" id="YP_002790773.1">
    <property type="nucleotide sequence ID" value="NC_012530.1"/>
</dbReference>
<proteinExistence type="predicted"/>
<keyword evidence="2" id="KW-1185">Reference proteome</keyword>
<reference evidence="1 2" key="1">
    <citation type="journal article" date="2009" name="Gene">
        <title>Genome of a virulent bacteriophage Lb338-1 that lyses the probiotic Lactobacillus paracasei cheese strain.</title>
        <authorList>
            <person name="Alemayehu D."/>
            <person name="Ross R.P."/>
            <person name="O'Sullivan O."/>
            <person name="Coffey A."/>
            <person name="Stanton C."/>
            <person name="Fitzgerald G.F."/>
            <person name="McAuliffe O."/>
        </authorList>
    </citation>
    <scope>NUCLEOTIDE SEQUENCE [LARGE SCALE GENOMIC DNA]</scope>
    <source>
        <strain evidence="1">Lb338-1</strain>
    </source>
</reference>
<evidence type="ECO:0000313" key="2">
    <source>
        <dbReference type="Proteomes" id="UP000001878"/>
    </source>
</evidence>
<organism evidence="1 2">
    <name type="scientific">Lactobacillus phage Lb338-1</name>
    <dbReference type="NCBI Taxonomy" id="2892342"/>
    <lineage>
        <taxon>Viruses</taxon>
        <taxon>Duplodnaviria</taxon>
        <taxon>Heunggongvirae</taxon>
        <taxon>Uroviricota</taxon>
        <taxon>Caudoviricetes</taxon>
        <taxon>Herelleviridae</taxon>
        <taxon>Mooreparkvirus</taxon>
        <taxon>Mooreparkvirus Lb3381</taxon>
    </lineage>
</organism>
<evidence type="ECO:0000313" key="1">
    <source>
        <dbReference type="EMBL" id="ACO37015.1"/>
    </source>
</evidence>
<accession>C1KFK4</accession>
<dbReference type="Gene3D" id="3.40.960.10">
    <property type="entry name" value="VSR Endonuclease"/>
    <property type="match status" value="1"/>
</dbReference>
<dbReference type="EMBL" id="FJ822135">
    <property type="protein sequence ID" value="ACO37015.1"/>
    <property type="molecule type" value="Genomic_DNA"/>
</dbReference>
<dbReference type="KEGG" id="vg:7750949"/>